<dbReference type="InterPro" id="IPR029472">
    <property type="entry name" value="Copia-like_N"/>
</dbReference>
<dbReference type="EMBL" id="CACSLK010030184">
    <property type="protein sequence ID" value="CAA0836121.1"/>
    <property type="molecule type" value="Genomic_DNA"/>
</dbReference>
<evidence type="ECO:0000256" key="1">
    <source>
        <dbReference type="SAM" id="MobiDB-lite"/>
    </source>
</evidence>
<feature type="non-terminal residue" evidence="4">
    <location>
        <position position="1"/>
    </location>
</feature>
<feature type="domain" description="Retrotransposon Copia-like N-terminal" evidence="3">
    <location>
        <begin position="1"/>
        <end position="47"/>
    </location>
</feature>
<evidence type="ECO:0000313" key="5">
    <source>
        <dbReference type="Proteomes" id="UP001153555"/>
    </source>
</evidence>
<feature type="compositionally biased region" description="Basic and acidic residues" evidence="1">
    <location>
        <begin position="232"/>
        <end position="241"/>
    </location>
</feature>
<evidence type="ECO:0008006" key="6">
    <source>
        <dbReference type="Google" id="ProtNLM"/>
    </source>
</evidence>
<proteinExistence type="predicted"/>
<organism evidence="4 5">
    <name type="scientific">Striga hermonthica</name>
    <name type="common">Purple witchweed</name>
    <name type="synonym">Buchnera hermonthica</name>
    <dbReference type="NCBI Taxonomy" id="68872"/>
    <lineage>
        <taxon>Eukaryota</taxon>
        <taxon>Viridiplantae</taxon>
        <taxon>Streptophyta</taxon>
        <taxon>Embryophyta</taxon>
        <taxon>Tracheophyta</taxon>
        <taxon>Spermatophyta</taxon>
        <taxon>Magnoliopsida</taxon>
        <taxon>eudicotyledons</taxon>
        <taxon>Gunneridae</taxon>
        <taxon>Pentapetalae</taxon>
        <taxon>asterids</taxon>
        <taxon>lamiids</taxon>
        <taxon>Lamiales</taxon>
        <taxon>Orobanchaceae</taxon>
        <taxon>Buchnereae</taxon>
        <taxon>Striga</taxon>
    </lineage>
</organism>
<keyword evidence="5" id="KW-1185">Reference proteome</keyword>
<dbReference type="AlphaFoldDB" id="A0A9N7RPG7"/>
<dbReference type="PANTHER" id="PTHR37610">
    <property type="entry name" value="CCHC-TYPE DOMAIN-CONTAINING PROTEIN"/>
    <property type="match status" value="1"/>
</dbReference>
<gene>
    <name evidence="4" type="ORF">SHERM_03242</name>
</gene>
<dbReference type="Pfam" id="PF03732">
    <property type="entry name" value="Retrotrans_gag"/>
    <property type="match status" value="1"/>
</dbReference>
<feature type="domain" description="Retrotransposon gag" evidence="2">
    <location>
        <begin position="78"/>
        <end position="140"/>
    </location>
</feature>
<evidence type="ECO:0000313" key="4">
    <source>
        <dbReference type="EMBL" id="CAA0836121.1"/>
    </source>
</evidence>
<protein>
    <recommendedName>
        <fullName evidence="6">Retrotransposon Copia-like N-terminal domain-containing protein</fullName>
    </recommendedName>
</protein>
<feature type="region of interest" description="Disordered" evidence="1">
    <location>
        <begin position="221"/>
        <end position="244"/>
    </location>
</feature>
<dbReference type="OrthoDB" id="5544992at2759"/>
<evidence type="ECO:0000259" key="2">
    <source>
        <dbReference type="Pfam" id="PF03732"/>
    </source>
</evidence>
<dbReference type="Proteomes" id="UP001153555">
    <property type="component" value="Unassembled WGS sequence"/>
</dbReference>
<reference evidence="4" key="1">
    <citation type="submission" date="2019-12" db="EMBL/GenBank/DDBJ databases">
        <authorList>
            <person name="Scholes J."/>
        </authorList>
    </citation>
    <scope>NUCLEOTIDE SEQUENCE</scope>
</reference>
<accession>A0A9N7RPG7</accession>
<comment type="caution">
    <text evidence="4">The sequence shown here is derived from an EMBL/GenBank/DDBJ whole genome shotgun (WGS) entry which is preliminary data.</text>
</comment>
<dbReference type="InterPro" id="IPR005162">
    <property type="entry name" value="Retrotrans_gag_dom"/>
</dbReference>
<sequence>PSDNPSHVYVTDVLNDGNYGDWLEEMSNCLLAKNKYGFVDGSISMPDEKSADLLTWKRCNAMVKGWLVVAMDKEIRNSVKHTKTAHEIWKDLEERFGKESAPKAYELKRNLTLTRQEKMSVSAYYTKMKGLWDEIDAVFSAPRCSCGKCTCGMPKLFAEKVERERVYEFLMGLDDTFNTIRSQVLSTTPLPSLGVAYHLVAEDERQRLIVNSRNPTIDGAAFQVQRQGSKPARRDDSKEKVTPPQCGNCGKLWHTIENCYEIIGYPENRRSGKETWRKEGGKPTKRQPHRAANVDGRATSDPSGVQGFTAEQLTQLKDFLMHSNNNSVVSNPSVNMAGNISTHIPWVIDTGASEHTCEEGMFDSLMDGDKGTPVKIPNGDRGPVAGVGS</sequence>
<name>A0A9N7RPG7_STRHE</name>
<feature type="non-terminal residue" evidence="4">
    <location>
        <position position="389"/>
    </location>
</feature>
<evidence type="ECO:0000259" key="3">
    <source>
        <dbReference type="Pfam" id="PF14244"/>
    </source>
</evidence>
<dbReference type="PANTHER" id="PTHR37610:SF98">
    <property type="entry name" value="TRANSCRIPTION FACTOR INTERACTOR AND REGULATOR CCHC(ZN) FAMILY"/>
    <property type="match status" value="1"/>
</dbReference>
<feature type="region of interest" description="Disordered" evidence="1">
    <location>
        <begin position="366"/>
        <end position="389"/>
    </location>
</feature>
<feature type="compositionally biased region" description="Basic and acidic residues" evidence="1">
    <location>
        <begin position="270"/>
        <end position="282"/>
    </location>
</feature>
<dbReference type="Pfam" id="PF14244">
    <property type="entry name" value="Retrotran_gag_3"/>
    <property type="match status" value="1"/>
</dbReference>
<feature type="region of interest" description="Disordered" evidence="1">
    <location>
        <begin position="270"/>
        <end position="305"/>
    </location>
</feature>